<name>A0A840I0Z5_9PROT</name>
<dbReference type="SUPFAM" id="SSF143456">
    <property type="entry name" value="VC0467-like"/>
    <property type="match status" value="1"/>
</dbReference>
<dbReference type="Proteomes" id="UP000563524">
    <property type="component" value="Unassembled WGS sequence"/>
</dbReference>
<dbReference type="PANTHER" id="PTHR30327:SF1">
    <property type="entry name" value="UPF0301 PROTEIN YQGE"/>
    <property type="match status" value="1"/>
</dbReference>
<evidence type="ECO:0000256" key="2">
    <source>
        <dbReference type="HAMAP-Rule" id="MF_00758"/>
    </source>
</evidence>
<dbReference type="AlphaFoldDB" id="A0A840I0Z5"/>
<dbReference type="Pfam" id="PF02622">
    <property type="entry name" value="DUF179"/>
    <property type="match status" value="1"/>
</dbReference>
<keyword evidence="4" id="KW-1185">Reference proteome</keyword>
<accession>A0A840I0Z5</accession>
<dbReference type="Gene3D" id="3.40.1740.10">
    <property type="entry name" value="VC0467-like"/>
    <property type="match status" value="1"/>
</dbReference>
<comment type="similarity">
    <text evidence="1 2">Belongs to the UPF0301 (AlgH) family.</text>
</comment>
<dbReference type="InterPro" id="IPR003774">
    <property type="entry name" value="AlgH-like"/>
</dbReference>
<dbReference type="EMBL" id="JACHOB010000001">
    <property type="protein sequence ID" value="MBB4658499.1"/>
    <property type="molecule type" value="Genomic_DNA"/>
</dbReference>
<dbReference type="PANTHER" id="PTHR30327">
    <property type="entry name" value="UNCHARACTERIZED PROTEIN YQGE"/>
    <property type="match status" value="1"/>
</dbReference>
<proteinExistence type="inferred from homology"/>
<sequence length="207" mass="21324">MAISSYIGPEGQTAGGTGSGLAGRFLIAMPQLDGGAFAQSLVLVCSHDEEHAFGVVVNKPISGLYMADIVSEMSITPSPSALTRAVHFGGPVDMQRGALLHSLDWRTEETLIVAPGIGMTATRPALVAVNEEEGPRDAVLFMGHAAWGPGQLDAEIKSNAWLDADGAPSLIFGDDPEGAWDEALHSIGASGALLSAIAMPPGDPLPN</sequence>
<dbReference type="RefSeq" id="WP_183816375.1">
    <property type="nucleotide sequence ID" value="NZ_JACHOB010000001.1"/>
</dbReference>
<dbReference type="GO" id="GO:0005829">
    <property type="term" value="C:cytosol"/>
    <property type="evidence" value="ECO:0007669"/>
    <property type="project" value="TreeGrafter"/>
</dbReference>
<organism evidence="3 4">
    <name type="scientific">Parvularcula dongshanensis</name>
    <dbReference type="NCBI Taxonomy" id="1173995"/>
    <lineage>
        <taxon>Bacteria</taxon>
        <taxon>Pseudomonadati</taxon>
        <taxon>Pseudomonadota</taxon>
        <taxon>Alphaproteobacteria</taxon>
        <taxon>Parvularculales</taxon>
        <taxon>Parvularculaceae</taxon>
        <taxon>Parvularcula</taxon>
    </lineage>
</organism>
<evidence type="ECO:0000256" key="1">
    <source>
        <dbReference type="ARBA" id="ARBA00009600"/>
    </source>
</evidence>
<evidence type="ECO:0000313" key="3">
    <source>
        <dbReference type="EMBL" id="MBB4658499.1"/>
    </source>
</evidence>
<evidence type="ECO:0000313" key="4">
    <source>
        <dbReference type="Proteomes" id="UP000563524"/>
    </source>
</evidence>
<comment type="caution">
    <text evidence="3">The sequence shown here is derived from an EMBL/GenBank/DDBJ whole genome shotgun (WGS) entry which is preliminary data.</text>
</comment>
<reference evidence="3 4" key="1">
    <citation type="submission" date="2020-08" db="EMBL/GenBank/DDBJ databases">
        <title>Genomic Encyclopedia of Type Strains, Phase IV (KMG-IV): sequencing the most valuable type-strain genomes for metagenomic binning, comparative biology and taxonomic classification.</title>
        <authorList>
            <person name="Goeker M."/>
        </authorList>
    </citation>
    <scope>NUCLEOTIDE SEQUENCE [LARGE SCALE GENOMIC DNA]</scope>
    <source>
        <strain evidence="3 4">DSM 102850</strain>
    </source>
</reference>
<protein>
    <recommendedName>
        <fullName evidence="2">UPF0301 protein GGQ59_000999</fullName>
    </recommendedName>
</protein>
<gene>
    <name evidence="3" type="ORF">GGQ59_000999</name>
</gene>
<dbReference type="HAMAP" id="MF_00758">
    <property type="entry name" value="UPF0301"/>
    <property type="match status" value="1"/>
</dbReference>